<evidence type="ECO:0000259" key="8">
    <source>
        <dbReference type="Pfam" id="PF00370"/>
    </source>
</evidence>
<dbReference type="GO" id="GO:0019150">
    <property type="term" value="F:D-ribulokinase activity"/>
    <property type="evidence" value="ECO:0007669"/>
    <property type="project" value="TreeGrafter"/>
</dbReference>
<proteinExistence type="inferred from homology"/>
<dbReference type="STRING" id="159291.SAMN05920897_1134"/>
<keyword evidence="4" id="KW-0067">ATP-binding</keyword>
<accession>A0A1N6UTS2</accession>
<dbReference type="PIRSF" id="PIRSF000538">
    <property type="entry name" value="GlpK"/>
    <property type="match status" value="1"/>
</dbReference>
<dbReference type="AlphaFoldDB" id="A0A1N6UTS2"/>
<dbReference type="GO" id="GO:0008741">
    <property type="term" value="F:ribulokinase activity"/>
    <property type="evidence" value="ECO:0007669"/>
    <property type="project" value="InterPro"/>
</dbReference>
<evidence type="ECO:0000256" key="6">
    <source>
        <dbReference type="ARBA" id="ARBA00023277"/>
    </source>
</evidence>
<feature type="domain" description="Carbohydrate kinase FGGY C-terminal" evidence="9">
    <location>
        <begin position="262"/>
        <end position="458"/>
    </location>
</feature>
<keyword evidence="11" id="KW-1185">Reference proteome</keyword>
<dbReference type="InterPro" id="IPR043129">
    <property type="entry name" value="ATPase_NBD"/>
</dbReference>
<dbReference type="PANTHER" id="PTHR43435">
    <property type="entry name" value="RIBULOKINASE"/>
    <property type="match status" value="1"/>
</dbReference>
<evidence type="ECO:0000256" key="4">
    <source>
        <dbReference type="ARBA" id="ARBA00022840"/>
    </source>
</evidence>
<evidence type="ECO:0000313" key="11">
    <source>
        <dbReference type="Proteomes" id="UP000186400"/>
    </source>
</evidence>
<dbReference type="GO" id="GO:0005524">
    <property type="term" value="F:ATP binding"/>
    <property type="evidence" value="ECO:0007669"/>
    <property type="project" value="UniProtKB-KW"/>
</dbReference>
<dbReference type="Gene3D" id="3.30.420.40">
    <property type="match status" value="2"/>
</dbReference>
<dbReference type="PANTHER" id="PTHR43435:SF4">
    <property type="entry name" value="FGGY CARBOHYDRATE KINASE DOMAIN-CONTAINING PROTEIN"/>
    <property type="match status" value="1"/>
</dbReference>
<dbReference type="CDD" id="cd07781">
    <property type="entry name" value="ASKHA_NBD_FGGY_L-RBK"/>
    <property type="match status" value="1"/>
</dbReference>
<dbReference type="InterPro" id="IPR018485">
    <property type="entry name" value="FGGY_C"/>
</dbReference>
<sequence>MEKYLMGIDAGTGSVRVALYDYRGQSRAYHIESYGTTYPRNGWAEQDDREWLSALSKAIPECMKKAGTGPESVVAISCDATTNTLVFLDKNDEMVRLPMLWMDVRATEEAAFIDRIREDYAATRFYKPSFRADTLIPKCMWLKKNEPENWKKTKTIMEFEDWLNWKLTGKKSVCKSIAAFRWNYDDRNGGYPLDLFSAAGIGDIVEKFPENILKVGDIVGSVSFEAAEMFGLSVQTQVVEGTADCNACMFGVGGVRPNGMTLIGGTSSCLLGLSEQDFHVDGVNGTYPNCMYDGTSLLEGGQTASGAILTWFRNNLVPGSWVQEAASRDMNIYDLMTEKAQKIPIGSDGLVMMDYFQGNRAPYSDSKARGMFWGLSIATTTAHMARAVYEGVAYGANHCIISMKKAGYKVNQIYACGGLAQSDFWMQMHSDVIGVPMYTTVENQSAGCLGSCIIAAVGVGIYPTFADAADSMVRVDKEYHPNPEAHKEYKFYMERYMETWPQMRDIVHKTVEHSNSKN</sequence>
<organism evidence="10 11">
    <name type="scientific">Alkalispirochaeta americana</name>
    <dbReference type="NCBI Taxonomy" id="159291"/>
    <lineage>
        <taxon>Bacteria</taxon>
        <taxon>Pseudomonadati</taxon>
        <taxon>Spirochaetota</taxon>
        <taxon>Spirochaetia</taxon>
        <taxon>Spirochaetales</taxon>
        <taxon>Spirochaetaceae</taxon>
        <taxon>Alkalispirochaeta</taxon>
    </lineage>
</organism>
<dbReference type="InterPro" id="IPR018484">
    <property type="entry name" value="FGGY_N"/>
</dbReference>
<reference evidence="10 11" key="1">
    <citation type="submission" date="2017-01" db="EMBL/GenBank/DDBJ databases">
        <authorList>
            <person name="Mah S.A."/>
            <person name="Swanson W.J."/>
            <person name="Moy G.W."/>
            <person name="Vacquier V.D."/>
        </authorList>
    </citation>
    <scope>NUCLEOTIDE SEQUENCE [LARGE SCALE GENOMIC DNA]</scope>
    <source>
        <strain evidence="10 11">ASpG1</strain>
    </source>
</reference>
<evidence type="ECO:0000256" key="1">
    <source>
        <dbReference type="ARBA" id="ARBA00022679"/>
    </source>
</evidence>
<dbReference type="InterPro" id="IPR018483">
    <property type="entry name" value="Carb_kinase_FGGY_CS"/>
</dbReference>
<keyword evidence="2" id="KW-0547">Nucleotide-binding</keyword>
<dbReference type="OrthoDB" id="9805576at2"/>
<dbReference type="Pfam" id="PF00370">
    <property type="entry name" value="FGGY_N"/>
    <property type="match status" value="1"/>
</dbReference>
<protein>
    <submittedName>
        <fullName evidence="10">Ribulokinase</fullName>
    </submittedName>
</protein>
<feature type="domain" description="Carbohydrate kinase FGGY N-terminal" evidence="8">
    <location>
        <begin position="4"/>
        <end position="251"/>
    </location>
</feature>
<keyword evidence="1 7" id="KW-0808">Transferase</keyword>
<keyword evidence="3 7" id="KW-0418">Kinase</keyword>
<evidence type="ECO:0000313" key="10">
    <source>
        <dbReference type="EMBL" id="SIQ68616.1"/>
    </source>
</evidence>
<dbReference type="RefSeq" id="WP_076489219.1">
    <property type="nucleotide sequence ID" value="NZ_FTMS01000013.1"/>
</dbReference>
<dbReference type="PROSITE" id="PS00445">
    <property type="entry name" value="FGGY_KINASES_2"/>
    <property type="match status" value="1"/>
</dbReference>
<keyword evidence="6" id="KW-0119">Carbohydrate metabolism</keyword>
<dbReference type="Pfam" id="PF02782">
    <property type="entry name" value="FGGY_C"/>
    <property type="match status" value="1"/>
</dbReference>
<evidence type="ECO:0000256" key="7">
    <source>
        <dbReference type="RuleBase" id="RU003733"/>
    </source>
</evidence>
<dbReference type="GO" id="GO:0019569">
    <property type="term" value="P:L-arabinose catabolic process to D-xylulose 5-phosphate"/>
    <property type="evidence" value="ECO:0007669"/>
    <property type="project" value="InterPro"/>
</dbReference>
<dbReference type="SUPFAM" id="SSF53067">
    <property type="entry name" value="Actin-like ATPase domain"/>
    <property type="match status" value="2"/>
</dbReference>
<evidence type="ECO:0000256" key="3">
    <source>
        <dbReference type="ARBA" id="ARBA00022777"/>
    </source>
</evidence>
<evidence type="ECO:0000256" key="5">
    <source>
        <dbReference type="ARBA" id="ARBA00022935"/>
    </source>
</evidence>
<dbReference type="InterPro" id="IPR005929">
    <property type="entry name" value="Ribulokinase"/>
</dbReference>
<comment type="similarity">
    <text evidence="7">Belongs to the FGGY kinase family.</text>
</comment>
<keyword evidence="5" id="KW-0054">Arabinose catabolism</keyword>
<dbReference type="GO" id="GO:0005737">
    <property type="term" value="C:cytoplasm"/>
    <property type="evidence" value="ECO:0007669"/>
    <property type="project" value="TreeGrafter"/>
</dbReference>
<name>A0A1N6UTS2_9SPIO</name>
<gene>
    <name evidence="10" type="ORF">SAMN05920897_1134</name>
</gene>
<dbReference type="EMBL" id="FTMS01000013">
    <property type="protein sequence ID" value="SIQ68616.1"/>
    <property type="molecule type" value="Genomic_DNA"/>
</dbReference>
<dbReference type="Proteomes" id="UP000186400">
    <property type="component" value="Unassembled WGS sequence"/>
</dbReference>
<evidence type="ECO:0000259" key="9">
    <source>
        <dbReference type="Pfam" id="PF02782"/>
    </source>
</evidence>
<dbReference type="InterPro" id="IPR000577">
    <property type="entry name" value="Carb_kinase_FGGY"/>
</dbReference>
<evidence type="ECO:0000256" key="2">
    <source>
        <dbReference type="ARBA" id="ARBA00022741"/>
    </source>
</evidence>